<feature type="transmembrane region" description="Helical" evidence="6">
    <location>
        <begin position="16"/>
        <end position="40"/>
    </location>
</feature>
<keyword evidence="2" id="KW-1003">Cell membrane</keyword>
<dbReference type="Pfam" id="PF02653">
    <property type="entry name" value="BPD_transp_2"/>
    <property type="match status" value="1"/>
</dbReference>
<dbReference type="InterPro" id="IPR001851">
    <property type="entry name" value="ABC_transp_permease"/>
</dbReference>
<name>A0A1I0BPA5_9FIRM</name>
<evidence type="ECO:0000256" key="6">
    <source>
        <dbReference type="SAM" id="Phobius"/>
    </source>
</evidence>
<dbReference type="Proteomes" id="UP000199568">
    <property type="component" value="Unassembled WGS sequence"/>
</dbReference>
<keyword evidence="3 6" id="KW-0812">Transmembrane</keyword>
<dbReference type="GO" id="GO:0005886">
    <property type="term" value="C:plasma membrane"/>
    <property type="evidence" value="ECO:0007669"/>
    <property type="project" value="UniProtKB-SubCell"/>
</dbReference>
<keyword evidence="7" id="KW-0813">Transport</keyword>
<keyword evidence="4 6" id="KW-1133">Transmembrane helix</keyword>
<evidence type="ECO:0000313" key="8">
    <source>
        <dbReference type="Proteomes" id="UP000199568"/>
    </source>
</evidence>
<dbReference type="GO" id="GO:0022857">
    <property type="term" value="F:transmembrane transporter activity"/>
    <property type="evidence" value="ECO:0007669"/>
    <property type="project" value="InterPro"/>
</dbReference>
<keyword evidence="5 6" id="KW-0472">Membrane</keyword>
<dbReference type="PANTHER" id="PTHR32196">
    <property type="entry name" value="ABC TRANSPORTER PERMEASE PROTEIN YPHD-RELATED-RELATED"/>
    <property type="match status" value="1"/>
</dbReference>
<accession>A0A1I0BPA5</accession>
<gene>
    <name evidence="7" type="ORF">SAMN05660297_01362</name>
</gene>
<proteinExistence type="predicted"/>
<evidence type="ECO:0000256" key="5">
    <source>
        <dbReference type="ARBA" id="ARBA00023136"/>
    </source>
</evidence>
<feature type="transmembrane region" description="Helical" evidence="6">
    <location>
        <begin position="188"/>
        <end position="208"/>
    </location>
</feature>
<evidence type="ECO:0000256" key="4">
    <source>
        <dbReference type="ARBA" id="ARBA00022989"/>
    </source>
</evidence>
<evidence type="ECO:0000313" key="7">
    <source>
        <dbReference type="EMBL" id="SET08824.1"/>
    </source>
</evidence>
<feature type="transmembrane region" description="Helical" evidence="6">
    <location>
        <begin position="263"/>
        <end position="283"/>
    </location>
</feature>
<dbReference type="EMBL" id="FOHU01000004">
    <property type="protein sequence ID" value="SET08824.1"/>
    <property type="molecule type" value="Genomic_DNA"/>
</dbReference>
<dbReference type="STRING" id="426128.SAMN05660297_01362"/>
<protein>
    <submittedName>
        <fullName evidence="7">Simple sugar transport system permease protein</fullName>
    </submittedName>
</protein>
<feature type="transmembrane region" description="Helical" evidence="6">
    <location>
        <begin position="126"/>
        <end position="147"/>
    </location>
</feature>
<keyword evidence="7" id="KW-0762">Sugar transport</keyword>
<organism evidence="7 8">
    <name type="scientific">Natronincola peptidivorans</name>
    <dbReference type="NCBI Taxonomy" id="426128"/>
    <lineage>
        <taxon>Bacteria</taxon>
        <taxon>Bacillati</taxon>
        <taxon>Bacillota</taxon>
        <taxon>Clostridia</taxon>
        <taxon>Peptostreptococcales</taxon>
        <taxon>Natronincolaceae</taxon>
        <taxon>Natronincola</taxon>
    </lineage>
</organism>
<evidence type="ECO:0000256" key="1">
    <source>
        <dbReference type="ARBA" id="ARBA00004651"/>
    </source>
</evidence>
<keyword evidence="8" id="KW-1185">Reference proteome</keyword>
<feature type="transmembrane region" description="Helical" evidence="6">
    <location>
        <begin position="239"/>
        <end position="257"/>
    </location>
</feature>
<dbReference type="PANTHER" id="PTHR32196:SF15">
    <property type="entry name" value="SUGAR ABC TRANSPORTER PERMEASE PROTEIN"/>
    <property type="match status" value="1"/>
</dbReference>
<evidence type="ECO:0000256" key="3">
    <source>
        <dbReference type="ARBA" id="ARBA00022692"/>
    </source>
</evidence>
<sequence>MEGLKNFVDKVGYPRLIIGAFLFILCVMAAVLAIPVPGLIGDILTRVGMNGILVLALVPAIQAGVGLNFALPIGIVCGLIGALVSIEFKLGGFTGFFTALVVAIPIAAIVGYFYGQMLNRIKGQEMTVGTYVGFSVVSGMCIFWLLAPFRSPELIWAVGGSGLRVTISLESTIDKVLNGFLSFNVAGVQIPTGLLAFFALCCIAVWVFGKTKSGAIMNAAGANEKFATATGINVNQQRILGIVLSTVLAAIGIIVYSQSFGFLQLYNAPLMAAFPAVAAILIGGASIKKVAISHVIIGTFLFQALLVVSLPVINILADGSMSEVIRAIVQNGIILYALTRETGGDLA</sequence>
<feature type="transmembrane region" description="Helical" evidence="6">
    <location>
        <begin position="295"/>
        <end position="317"/>
    </location>
</feature>
<feature type="transmembrane region" description="Helical" evidence="6">
    <location>
        <begin position="52"/>
        <end position="84"/>
    </location>
</feature>
<comment type="subcellular location">
    <subcellularLocation>
        <location evidence="1">Cell membrane</location>
        <topology evidence="1">Multi-pass membrane protein</topology>
    </subcellularLocation>
</comment>
<evidence type="ECO:0000256" key="2">
    <source>
        <dbReference type="ARBA" id="ARBA00022475"/>
    </source>
</evidence>
<dbReference type="OrthoDB" id="5499919at2"/>
<feature type="transmembrane region" description="Helical" evidence="6">
    <location>
        <begin position="90"/>
        <end position="114"/>
    </location>
</feature>
<dbReference type="RefSeq" id="WP_090441245.1">
    <property type="nucleotide sequence ID" value="NZ_FOHU01000004.1"/>
</dbReference>
<dbReference type="AlphaFoldDB" id="A0A1I0BPA5"/>
<reference evidence="7 8" key="1">
    <citation type="submission" date="2016-10" db="EMBL/GenBank/DDBJ databases">
        <authorList>
            <person name="de Groot N.N."/>
        </authorList>
    </citation>
    <scope>NUCLEOTIDE SEQUENCE [LARGE SCALE GENOMIC DNA]</scope>
    <source>
        <strain evidence="7 8">DSM 18979</strain>
    </source>
</reference>